<keyword evidence="3" id="KW-1185">Reference proteome</keyword>
<name>A0A142CV62_9EURY</name>
<dbReference type="AlphaFoldDB" id="A0A142CV62"/>
<evidence type="ECO:0000256" key="1">
    <source>
        <dbReference type="SAM" id="MobiDB-lite"/>
    </source>
</evidence>
<accession>A0A142CV62</accession>
<proteinExistence type="predicted"/>
<feature type="compositionally biased region" description="Pro residues" evidence="1">
    <location>
        <begin position="343"/>
        <end position="353"/>
    </location>
</feature>
<feature type="region of interest" description="Disordered" evidence="1">
    <location>
        <begin position="343"/>
        <end position="378"/>
    </location>
</feature>
<sequence length="499" mass="55681">MSYVAAATDSEDTTSVYNAFWDILNREAMLVLEAQEGNTTAAQELITNSREGEKNAAQISALVWEALEELDSSGVKLYYTEEELRGMAQEIKQKGLPSETVKTLREQGWSDGEIQALQNYIIQNADNITGDFNMSEFLENFSTAFVKVGFKYAHYETFGLEKWKWGSTENFTGNLPQDVSINPLLAEEWVNFYKAYLERNSTELEESIEVLSSRTYALLTSHSSFKARAELLRNGSLILRHETVTGVDFYSNGFAVIKTSSDYDDWRNLKKVTVTDTYYWPAALRTYNLTRQVYVIVMAMNQGNDNPELWWILNQKVDELKEALKVYVSESVTEKPLKIKPSLPPISIEPPKQPIGTLSSSGGSLSTQSTSEAPTTLKPTEVERKTLDPYTQEGILNAGVSVIPVEVTDSFIQYQVVVSMKAKNNVVTDVRISVHGTGLSDSGEIGMIHPDDGEVDWTSSISDKVRGSNQVIVSGKVKITYTSNSGPTPNSIRDPPYPR</sequence>
<dbReference type="STRING" id="53952.A0127_05520"/>
<protein>
    <submittedName>
        <fullName evidence="2">Uncharacterized protein</fullName>
    </submittedName>
</protein>
<reference evidence="3" key="1">
    <citation type="submission" date="2016-03" db="EMBL/GenBank/DDBJ databases">
        <authorList>
            <person name="Oger P.M."/>
        </authorList>
    </citation>
    <scope>NUCLEOTIDE SEQUENCE [LARGE SCALE GENOMIC DNA]</scope>
    <source>
        <strain evidence="3">OG-1</strain>
    </source>
</reference>
<dbReference type="KEGG" id="tpep:A0127_05520"/>
<organism evidence="2 3">
    <name type="scientific">Thermococcus peptonophilus</name>
    <dbReference type="NCBI Taxonomy" id="53952"/>
    <lineage>
        <taxon>Archaea</taxon>
        <taxon>Methanobacteriati</taxon>
        <taxon>Methanobacteriota</taxon>
        <taxon>Thermococci</taxon>
        <taxon>Thermococcales</taxon>
        <taxon>Thermococcaceae</taxon>
        <taxon>Thermococcus</taxon>
    </lineage>
</organism>
<dbReference type="Proteomes" id="UP000073604">
    <property type="component" value="Chromosome"/>
</dbReference>
<evidence type="ECO:0000313" key="3">
    <source>
        <dbReference type="Proteomes" id="UP000073604"/>
    </source>
</evidence>
<dbReference type="EMBL" id="CP014750">
    <property type="protein sequence ID" value="AMQ18664.1"/>
    <property type="molecule type" value="Genomic_DNA"/>
</dbReference>
<feature type="compositionally biased region" description="Low complexity" evidence="1">
    <location>
        <begin position="354"/>
        <end position="371"/>
    </location>
</feature>
<gene>
    <name evidence="2" type="ORF">A0127_05520</name>
</gene>
<evidence type="ECO:0000313" key="2">
    <source>
        <dbReference type="EMBL" id="AMQ18664.1"/>
    </source>
</evidence>